<evidence type="ECO:0000259" key="2">
    <source>
        <dbReference type="Pfam" id="PF13340"/>
    </source>
</evidence>
<sequence>MALTDEQWRLIEPLLPARKLKREDRPGRTPTPSRALWDGILWILRTGAKWSELPREKYPPYKTVHRWFQGWVKDGTFRAVLRALARDLKERGGFDLEEGFVDAFFASAKKGGPAFGKTKRGKGTKVMAAADGAGLPLAIGAASASPHETRLLEATLDDSLIDELPERLIGDKAYDADKIDERLWHERGVKLIAPHRRGRKTKTQDGRELRRYRRRWKVERLFAWLQNFRRLVTRYEVKVENFLGFLHLGCILILLRQF</sequence>
<dbReference type="Proteomes" id="UP000662747">
    <property type="component" value="Chromosome"/>
</dbReference>
<dbReference type="Pfam" id="PF13340">
    <property type="entry name" value="DUF4096"/>
    <property type="match status" value="1"/>
</dbReference>
<gene>
    <name evidence="3" type="ORF">JY651_20785</name>
</gene>
<reference evidence="3 4" key="1">
    <citation type="submission" date="2021-02" db="EMBL/GenBank/DDBJ databases">
        <title>De Novo genome assembly of isolated myxobacteria.</title>
        <authorList>
            <person name="Stevens D.C."/>
        </authorList>
    </citation>
    <scope>NUCLEOTIDE SEQUENCE [LARGE SCALE GENOMIC DNA]</scope>
    <source>
        <strain evidence="4">SCPEA02</strain>
    </source>
</reference>
<dbReference type="Pfam" id="PF01609">
    <property type="entry name" value="DDE_Tnp_1"/>
    <property type="match status" value="1"/>
</dbReference>
<dbReference type="InterPro" id="IPR002559">
    <property type="entry name" value="Transposase_11"/>
</dbReference>
<proteinExistence type="predicted"/>
<organism evidence="3 4">
    <name type="scientific">Pyxidicoccus parkwayensis</name>
    <dbReference type="NCBI Taxonomy" id="2813578"/>
    <lineage>
        <taxon>Bacteria</taxon>
        <taxon>Pseudomonadati</taxon>
        <taxon>Myxococcota</taxon>
        <taxon>Myxococcia</taxon>
        <taxon>Myxococcales</taxon>
        <taxon>Cystobacterineae</taxon>
        <taxon>Myxococcaceae</taxon>
        <taxon>Pyxidicoccus</taxon>
    </lineage>
</organism>
<feature type="domain" description="Insertion element IS402-like" evidence="2">
    <location>
        <begin position="3"/>
        <end position="80"/>
    </location>
</feature>
<dbReference type="PANTHER" id="PTHR30007">
    <property type="entry name" value="PHP DOMAIN PROTEIN"/>
    <property type="match status" value="1"/>
</dbReference>
<feature type="domain" description="Transposase IS4-like" evidence="1">
    <location>
        <begin position="98"/>
        <end position="247"/>
    </location>
</feature>
<dbReference type="EMBL" id="CP071090">
    <property type="protein sequence ID" value="QSQ27198.1"/>
    <property type="molecule type" value="Genomic_DNA"/>
</dbReference>
<evidence type="ECO:0000313" key="3">
    <source>
        <dbReference type="EMBL" id="QSQ27198.1"/>
    </source>
</evidence>
<dbReference type="NCBIfam" id="NF033580">
    <property type="entry name" value="transpos_IS5_3"/>
    <property type="match status" value="1"/>
</dbReference>
<protein>
    <submittedName>
        <fullName evidence="3">IS5 family transposase</fullName>
    </submittedName>
</protein>
<name>A0ABX7P9Q8_9BACT</name>
<dbReference type="InterPro" id="IPR025161">
    <property type="entry name" value="IS402-like_dom"/>
</dbReference>
<dbReference type="RefSeq" id="WP_206728725.1">
    <property type="nucleotide sequence ID" value="NZ_CP071090.1"/>
</dbReference>
<accession>A0ABX7P9Q8</accession>
<dbReference type="PANTHER" id="PTHR30007:SF0">
    <property type="entry name" value="TRANSPOSASE"/>
    <property type="match status" value="1"/>
</dbReference>
<evidence type="ECO:0000259" key="1">
    <source>
        <dbReference type="Pfam" id="PF01609"/>
    </source>
</evidence>
<keyword evidence="4" id="KW-1185">Reference proteome</keyword>
<evidence type="ECO:0000313" key="4">
    <source>
        <dbReference type="Proteomes" id="UP000662747"/>
    </source>
</evidence>